<evidence type="ECO:0000313" key="2">
    <source>
        <dbReference type="Proteomes" id="UP000825388"/>
    </source>
</evidence>
<dbReference type="Proteomes" id="UP000825388">
    <property type="component" value="Unassembled WGS sequence"/>
</dbReference>
<gene>
    <name evidence="1" type="ORF">Xseb_16455</name>
</gene>
<dbReference type="InterPro" id="IPR003615">
    <property type="entry name" value="HNH_nuc"/>
</dbReference>
<protein>
    <recommendedName>
        <fullName evidence="3">HNH endonuclease</fullName>
    </recommendedName>
</protein>
<evidence type="ECO:0008006" key="3">
    <source>
        <dbReference type="Google" id="ProtNLM"/>
    </source>
</evidence>
<reference evidence="1" key="1">
    <citation type="submission" date="2015-12" db="EMBL/GenBank/DDBJ databases">
        <authorList>
            <person name="Bansal K."/>
            <person name="Midha S."/>
            <person name="Patil P.B."/>
        </authorList>
    </citation>
    <scope>NUCLEOTIDE SEQUENCE</scope>
    <source>
        <strain evidence="1">LMG867</strain>
    </source>
</reference>
<accession>A0AAW4RRV8</accession>
<proteinExistence type="predicted"/>
<dbReference type="CDD" id="cd00085">
    <property type="entry name" value="HNHc"/>
    <property type="match status" value="1"/>
</dbReference>
<name>A0AAW4RRV8_XANCI</name>
<dbReference type="EMBL" id="LOKL01000131">
    <property type="protein sequence ID" value="MBZ3925569.1"/>
    <property type="molecule type" value="Genomic_DNA"/>
</dbReference>
<comment type="caution">
    <text evidence="1">The sequence shown here is derived from an EMBL/GenBank/DDBJ whole genome shotgun (WGS) entry which is preliminary data.</text>
</comment>
<evidence type="ECO:0000313" key="1">
    <source>
        <dbReference type="EMBL" id="MBZ3925569.1"/>
    </source>
</evidence>
<organism evidence="1 2">
    <name type="scientific">Xanthomonas citri pv. sesbaniae</name>
    <dbReference type="NCBI Taxonomy" id="473425"/>
    <lineage>
        <taxon>Bacteria</taxon>
        <taxon>Pseudomonadati</taxon>
        <taxon>Pseudomonadota</taxon>
        <taxon>Gammaproteobacteria</taxon>
        <taxon>Lysobacterales</taxon>
        <taxon>Lysobacteraceae</taxon>
        <taxon>Xanthomonas</taxon>
    </lineage>
</organism>
<sequence>MTVTRPLPLTIELIPSSCWYKNVRSNVSAFTWDRLQASTAAASGHRCSVCGGVGPRHPVECHEVWTFDDRLRLQRLDGLVALCPDCHRVKHIGRALANGQVARPLAWYCHINRTTPAEAAAAIRAALELNAKRSSLRFQLDVMWLRRVGVDLDSVGVEVGHTPLLLDY</sequence>
<dbReference type="AlphaFoldDB" id="A0AAW4RRV8"/>